<dbReference type="InterPro" id="IPR013078">
    <property type="entry name" value="His_Pase_superF_clade-1"/>
</dbReference>
<name>T0HIU5_9SPHN</name>
<dbReference type="EMBL" id="ATHL01000092">
    <property type="protein sequence ID" value="EQB12942.1"/>
    <property type="molecule type" value="Genomic_DNA"/>
</dbReference>
<protein>
    <recommendedName>
        <fullName evidence="3">Phosphoglycerate mutase</fullName>
    </recommendedName>
</protein>
<dbReference type="Pfam" id="PF00300">
    <property type="entry name" value="His_Phos_1"/>
    <property type="match status" value="1"/>
</dbReference>
<dbReference type="Proteomes" id="UP000015527">
    <property type="component" value="Unassembled WGS sequence"/>
</dbReference>
<evidence type="ECO:0000313" key="1">
    <source>
        <dbReference type="EMBL" id="EQB12942.1"/>
    </source>
</evidence>
<dbReference type="PATRIC" id="fig|1096930.3.peg.2967"/>
<proteinExistence type="predicted"/>
<comment type="caution">
    <text evidence="1">The sequence shown here is derived from an EMBL/GenBank/DDBJ whole genome shotgun (WGS) entry which is preliminary data.</text>
</comment>
<accession>T0HIU5</accession>
<evidence type="ECO:0000313" key="2">
    <source>
        <dbReference type="Proteomes" id="UP000015527"/>
    </source>
</evidence>
<gene>
    <name evidence="1" type="ORF">L284_14900</name>
</gene>
<keyword evidence="2" id="KW-1185">Reference proteome</keyword>
<sequence length="154" mass="16659">METIAPLARQVDLPVTADAALDEIDFGSFTGKPFESLDNDPEWHCWNAQRSAARCPGGETMTEAAERAIAYVEGLEAPAFPALLVTHCDIIRALAALTLGRSLDALLELPCEPASRTTFDVANGHWRLLALNEATLIEEDAARSGKLIQDNITL</sequence>
<dbReference type="AlphaFoldDB" id="T0HIU5"/>
<reference evidence="1 2" key="1">
    <citation type="journal article" date="2013" name="Genome Announc.">
        <title>Genome Sequence of Novosphingobium lindaniclasticum LE124T, Isolated from a Hexachlorocyclohexane Dumpsite.</title>
        <authorList>
            <person name="Saxena A."/>
            <person name="Nayyar N."/>
            <person name="Sangwan N."/>
            <person name="Kumari R."/>
            <person name="Khurana J.P."/>
            <person name="Lal R."/>
        </authorList>
    </citation>
    <scope>NUCLEOTIDE SEQUENCE [LARGE SCALE GENOMIC DNA]</scope>
    <source>
        <strain evidence="1 2">LE124</strain>
    </source>
</reference>
<dbReference type="SUPFAM" id="SSF53254">
    <property type="entry name" value="Phosphoglycerate mutase-like"/>
    <property type="match status" value="1"/>
</dbReference>
<dbReference type="Gene3D" id="3.40.50.1240">
    <property type="entry name" value="Phosphoglycerate mutase-like"/>
    <property type="match status" value="1"/>
</dbReference>
<evidence type="ECO:0008006" key="3">
    <source>
        <dbReference type="Google" id="ProtNLM"/>
    </source>
</evidence>
<organism evidence="1 2">
    <name type="scientific">Novosphingobium lindaniclasticum LE124</name>
    <dbReference type="NCBI Taxonomy" id="1096930"/>
    <lineage>
        <taxon>Bacteria</taxon>
        <taxon>Pseudomonadati</taxon>
        <taxon>Pseudomonadota</taxon>
        <taxon>Alphaproteobacteria</taxon>
        <taxon>Sphingomonadales</taxon>
        <taxon>Sphingomonadaceae</taxon>
        <taxon>Novosphingobium</taxon>
    </lineage>
</organism>
<dbReference type="eggNOG" id="COG0406">
    <property type="taxonomic scope" value="Bacteria"/>
</dbReference>
<dbReference type="InterPro" id="IPR029033">
    <property type="entry name" value="His_PPase_superfam"/>
</dbReference>